<gene>
    <name evidence="2" type="ORF">GSLYS_00001375001</name>
</gene>
<protein>
    <submittedName>
        <fullName evidence="2">Uncharacterized protein</fullName>
    </submittedName>
</protein>
<keyword evidence="1" id="KW-0732">Signal</keyword>
<feature type="chain" id="PRO_5043808109" evidence="1">
    <location>
        <begin position="25"/>
        <end position="113"/>
    </location>
</feature>
<feature type="signal peptide" evidence="1">
    <location>
        <begin position="1"/>
        <end position="24"/>
    </location>
</feature>
<name>A0AAV2H0R2_LYMST</name>
<organism evidence="2 3">
    <name type="scientific">Lymnaea stagnalis</name>
    <name type="common">Great pond snail</name>
    <name type="synonym">Helix stagnalis</name>
    <dbReference type="NCBI Taxonomy" id="6523"/>
    <lineage>
        <taxon>Eukaryota</taxon>
        <taxon>Metazoa</taxon>
        <taxon>Spiralia</taxon>
        <taxon>Lophotrochozoa</taxon>
        <taxon>Mollusca</taxon>
        <taxon>Gastropoda</taxon>
        <taxon>Heterobranchia</taxon>
        <taxon>Euthyneura</taxon>
        <taxon>Panpulmonata</taxon>
        <taxon>Hygrophila</taxon>
        <taxon>Lymnaeoidea</taxon>
        <taxon>Lymnaeidae</taxon>
        <taxon>Lymnaea</taxon>
    </lineage>
</organism>
<comment type="caution">
    <text evidence="2">The sequence shown here is derived from an EMBL/GenBank/DDBJ whole genome shotgun (WGS) entry which is preliminary data.</text>
</comment>
<proteinExistence type="predicted"/>
<evidence type="ECO:0000313" key="3">
    <source>
        <dbReference type="Proteomes" id="UP001497497"/>
    </source>
</evidence>
<keyword evidence="3" id="KW-1185">Reference proteome</keyword>
<accession>A0AAV2H0R2</accession>
<dbReference type="EMBL" id="CAXITT010000013">
    <property type="protein sequence ID" value="CAL1527198.1"/>
    <property type="molecule type" value="Genomic_DNA"/>
</dbReference>
<evidence type="ECO:0000256" key="1">
    <source>
        <dbReference type="SAM" id="SignalP"/>
    </source>
</evidence>
<evidence type="ECO:0000313" key="2">
    <source>
        <dbReference type="EMBL" id="CAL1527198.1"/>
    </source>
</evidence>
<reference evidence="2 3" key="1">
    <citation type="submission" date="2024-04" db="EMBL/GenBank/DDBJ databases">
        <authorList>
            <consortium name="Genoscope - CEA"/>
            <person name="William W."/>
        </authorList>
    </citation>
    <scope>NUCLEOTIDE SEQUENCE [LARGE SCALE GENOMIC DNA]</scope>
</reference>
<dbReference type="AlphaFoldDB" id="A0AAV2H0R2"/>
<sequence>MKEFRGTALPVLCFILLVMHWSHCTSVDPLPEKCRSDIKSRPSDVKIWTFCTNTTREWSFDSKENLCANDNDIIYIKDFQLYQDDSTCPKPINIFGPPLPSYNATCLQEENKY</sequence>
<dbReference type="Proteomes" id="UP001497497">
    <property type="component" value="Unassembled WGS sequence"/>
</dbReference>